<evidence type="ECO:0008006" key="5">
    <source>
        <dbReference type="Google" id="ProtNLM"/>
    </source>
</evidence>
<organism evidence="3 4">
    <name type="scientific">Coniosporium apollinis</name>
    <dbReference type="NCBI Taxonomy" id="61459"/>
    <lineage>
        <taxon>Eukaryota</taxon>
        <taxon>Fungi</taxon>
        <taxon>Dikarya</taxon>
        <taxon>Ascomycota</taxon>
        <taxon>Pezizomycotina</taxon>
        <taxon>Dothideomycetes</taxon>
        <taxon>Dothideomycetes incertae sedis</taxon>
        <taxon>Coniosporium</taxon>
    </lineage>
</organism>
<dbReference type="EMBL" id="JAPDRL010000001">
    <property type="protein sequence ID" value="KAJ9669637.1"/>
    <property type="molecule type" value="Genomic_DNA"/>
</dbReference>
<evidence type="ECO:0000256" key="1">
    <source>
        <dbReference type="SAM" id="MobiDB-lite"/>
    </source>
</evidence>
<evidence type="ECO:0000256" key="2">
    <source>
        <dbReference type="SAM" id="Phobius"/>
    </source>
</evidence>
<feature type="transmembrane region" description="Helical" evidence="2">
    <location>
        <begin position="47"/>
        <end position="64"/>
    </location>
</feature>
<keyword evidence="2" id="KW-1133">Transmembrane helix</keyword>
<sequence>MQCYTSVVWMHKPDWYRFLGLLIAVIVLALDASSIITSPYAPTKHGVLLAAAIVSIITLVYRLVGQRYFSTITKSYPWVWITPPLEALAVLLLLIGFILVTIGVLSPSGGSCSAPRPSPAVAPTSSLAAAQRQTALPEQTIVPSSLTSSSMVAIPSPVVVTGDDTDDEDDTTTPSVPATVITTPTSLATIVSTVSPSTTPGDDDDDDDNEDLINSAPTTPTLSAASTPAASPSPAPDDDDDDDGNQDPMVTAPTTTTPTSAPFPSVTPTPTVVPTEDPDDDDDISDRKKLVKRVLSHPRALRSLYRRQSQTTENEDAQASNSSCSIDATVIALSVTLFVSMAFSLCTAIREARRITAARRLSLASTIAVADGSVAEKAPLDGVERAEHEYEESLASTKASKGSSFLQRTARFGYILVKGR</sequence>
<keyword evidence="2" id="KW-0812">Transmembrane</keyword>
<dbReference type="Proteomes" id="UP001172684">
    <property type="component" value="Unassembled WGS sequence"/>
</dbReference>
<evidence type="ECO:0000313" key="4">
    <source>
        <dbReference type="Proteomes" id="UP001172684"/>
    </source>
</evidence>
<feature type="compositionally biased region" description="Low complexity" evidence="1">
    <location>
        <begin position="247"/>
        <end position="275"/>
    </location>
</feature>
<feature type="compositionally biased region" description="Low complexity" evidence="1">
    <location>
        <begin position="215"/>
        <end position="232"/>
    </location>
</feature>
<feature type="region of interest" description="Disordered" evidence="1">
    <location>
        <begin position="157"/>
        <end position="286"/>
    </location>
</feature>
<gene>
    <name evidence="3" type="ORF">H2201_000020</name>
</gene>
<accession>A0ABQ9PB95</accession>
<keyword evidence="4" id="KW-1185">Reference proteome</keyword>
<evidence type="ECO:0000313" key="3">
    <source>
        <dbReference type="EMBL" id="KAJ9669637.1"/>
    </source>
</evidence>
<name>A0ABQ9PB95_9PEZI</name>
<feature type="compositionally biased region" description="Acidic residues" evidence="1">
    <location>
        <begin position="201"/>
        <end position="211"/>
    </location>
</feature>
<proteinExistence type="predicted"/>
<keyword evidence="2" id="KW-0472">Membrane</keyword>
<reference evidence="3" key="1">
    <citation type="submission" date="2022-10" db="EMBL/GenBank/DDBJ databases">
        <title>Culturing micro-colonial fungi from biological soil crusts in the Mojave desert and describing Neophaeococcomyces mojavensis, and introducing the new genera and species Taxawa tesnikishii.</title>
        <authorList>
            <person name="Kurbessoian T."/>
            <person name="Stajich J.E."/>
        </authorList>
    </citation>
    <scope>NUCLEOTIDE SEQUENCE</scope>
    <source>
        <strain evidence="3">TK_1</strain>
    </source>
</reference>
<feature type="compositionally biased region" description="Low complexity" evidence="1">
    <location>
        <begin position="191"/>
        <end position="200"/>
    </location>
</feature>
<feature type="compositionally biased region" description="Polar residues" evidence="1">
    <location>
        <begin position="306"/>
        <end position="322"/>
    </location>
</feature>
<feature type="transmembrane region" description="Helical" evidence="2">
    <location>
        <begin position="85"/>
        <end position="105"/>
    </location>
</feature>
<protein>
    <recommendedName>
        <fullName evidence="5">Transmembrane protein</fullName>
    </recommendedName>
</protein>
<feature type="compositionally biased region" description="Polar residues" evidence="1">
    <location>
        <begin position="180"/>
        <end position="190"/>
    </location>
</feature>
<comment type="caution">
    <text evidence="3">The sequence shown here is derived from an EMBL/GenBank/DDBJ whole genome shotgun (WGS) entry which is preliminary data.</text>
</comment>
<feature type="compositionally biased region" description="Acidic residues" evidence="1">
    <location>
        <begin position="236"/>
        <end position="245"/>
    </location>
</feature>
<feature type="region of interest" description="Disordered" evidence="1">
    <location>
        <begin position="302"/>
        <end position="322"/>
    </location>
</feature>
<feature type="transmembrane region" description="Helical" evidence="2">
    <location>
        <begin position="18"/>
        <end position="41"/>
    </location>
</feature>